<dbReference type="EMBL" id="AXCW01000110">
    <property type="protein sequence ID" value="EYR63267.1"/>
    <property type="molecule type" value="Genomic_DNA"/>
</dbReference>
<evidence type="ECO:0000259" key="1">
    <source>
        <dbReference type="Pfam" id="PF01590"/>
    </source>
</evidence>
<organism evidence="2 3">
    <name type="scientific">Actinotalea ferrariae CF5-4</name>
    <dbReference type="NCBI Taxonomy" id="948458"/>
    <lineage>
        <taxon>Bacteria</taxon>
        <taxon>Bacillati</taxon>
        <taxon>Actinomycetota</taxon>
        <taxon>Actinomycetes</taxon>
        <taxon>Micrococcales</taxon>
        <taxon>Cellulomonadaceae</taxon>
        <taxon>Actinotalea</taxon>
    </lineage>
</organism>
<feature type="domain" description="GAF" evidence="1">
    <location>
        <begin position="136"/>
        <end position="250"/>
    </location>
</feature>
<dbReference type="Pfam" id="PF01590">
    <property type="entry name" value="GAF"/>
    <property type="match status" value="1"/>
</dbReference>
<dbReference type="SUPFAM" id="SSF55781">
    <property type="entry name" value="GAF domain-like"/>
    <property type="match status" value="1"/>
</dbReference>
<evidence type="ECO:0000313" key="2">
    <source>
        <dbReference type="EMBL" id="EYR63267.1"/>
    </source>
</evidence>
<protein>
    <recommendedName>
        <fullName evidence="1">GAF domain-containing protein</fullName>
    </recommendedName>
</protein>
<dbReference type="Gene3D" id="3.30.450.40">
    <property type="match status" value="1"/>
</dbReference>
<dbReference type="InterPro" id="IPR003018">
    <property type="entry name" value="GAF"/>
</dbReference>
<keyword evidence="3" id="KW-1185">Reference proteome</keyword>
<gene>
    <name evidence="2" type="ORF">N866_01770</name>
</gene>
<dbReference type="InterPro" id="IPR029016">
    <property type="entry name" value="GAF-like_dom_sf"/>
</dbReference>
<proteinExistence type="predicted"/>
<dbReference type="Proteomes" id="UP000019753">
    <property type="component" value="Unassembled WGS sequence"/>
</dbReference>
<comment type="caution">
    <text evidence="2">The sequence shown here is derived from an EMBL/GenBank/DDBJ whole genome shotgun (WGS) entry which is preliminary data.</text>
</comment>
<accession>A0A021VW05</accession>
<name>A0A021VW05_9CELL</name>
<reference evidence="2 3" key="1">
    <citation type="submission" date="2014-01" db="EMBL/GenBank/DDBJ databases">
        <title>Actinotalea ferrariae CF5-4.</title>
        <authorList>
            <person name="Chen F."/>
            <person name="Li Y."/>
            <person name="Wang G."/>
        </authorList>
    </citation>
    <scope>NUCLEOTIDE SEQUENCE [LARGE SCALE GENOMIC DNA]</scope>
    <source>
        <strain evidence="2 3">CF5-4</strain>
    </source>
</reference>
<dbReference type="AlphaFoldDB" id="A0A021VW05"/>
<evidence type="ECO:0000313" key="3">
    <source>
        <dbReference type="Proteomes" id="UP000019753"/>
    </source>
</evidence>
<sequence>MPPAENPILAIAAWLGALTDRLRWLSPAAGAAGAIVAAVLFADITVARGAVGSVVLGLAALPEIAAAWWRHEEEKANGNAVAEAQVLLGQALTPLADLTASLAQGEANPNGIFARACQHAAASCLVPFRDRLDVRALVFAVSEDQQSMTCVAHSGRLPKSEGFRQGTTRGNSAFKVLFGGEPVHVDDIAEERLRSPRAWMGSGNGYDTFITAPIAVGEKGYGLLTVDAPGPGAFSRTDVLLVQLVASMLAGLFAEYANRRREGAESDG</sequence>